<comment type="caution">
    <text evidence="2">The sequence shown here is derived from an EMBL/GenBank/DDBJ whole genome shotgun (WGS) entry which is preliminary data.</text>
</comment>
<dbReference type="RefSeq" id="WP_035451090.1">
    <property type="nucleotide sequence ID" value="NZ_AZGA01000020.1"/>
</dbReference>
<dbReference type="Proteomes" id="UP000051236">
    <property type="component" value="Unassembled WGS sequence"/>
</dbReference>
<keyword evidence="1" id="KW-0812">Transmembrane</keyword>
<name>X0PMC4_9LACO</name>
<dbReference type="STRING" id="1423734.FC83_GL001928"/>
<reference evidence="2 3" key="1">
    <citation type="journal article" date="2015" name="Genome Announc.">
        <title>Expanding the biotechnology potential of lactobacilli through comparative genomics of 213 strains and associated genera.</title>
        <authorList>
            <person name="Sun Z."/>
            <person name="Harris H.M."/>
            <person name="McCann A."/>
            <person name="Guo C."/>
            <person name="Argimon S."/>
            <person name="Zhang W."/>
            <person name="Yang X."/>
            <person name="Jeffery I.B."/>
            <person name="Cooney J.C."/>
            <person name="Kagawa T.F."/>
            <person name="Liu W."/>
            <person name="Song Y."/>
            <person name="Salvetti E."/>
            <person name="Wrobel A."/>
            <person name="Rasinkangas P."/>
            <person name="Parkhill J."/>
            <person name="Rea M.C."/>
            <person name="O'Sullivan O."/>
            <person name="Ritari J."/>
            <person name="Douillard F.P."/>
            <person name="Paul Ross R."/>
            <person name="Yang R."/>
            <person name="Briner A.E."/>
            <person name="Felis G.E."/>
            <person name="de Vos W.M."/>
            <person name="Barrangou R."/>
            <person name="Klaenhammer T.R."/>
            <person name="Caufield P.W."/>
            <person name="Cui Y."/>
            <person name="Zhang H."/>
            <person name="O'Toole P.W."/>
        </authorList>
    </citation>
    <scope>NUCLEOTIDE SEQUENCE [LARGE SCALE GENOMIC DNA]</scope>
    <source>
        <strain evidence="2 3">DSM 18527</strain>
    </source>
</reference>
<feature type="transmembrane region" description="Helical" evidence="1">
    <location>
        <begin position="33"/>
        <end position="53"/>
    </location>
</feature>
<sequence>MERQGRGPFIGSFLLALGTITFNFMQVLLQNNFYSIFQTVTMILFLVTVIYTFTETQGRSLLRRLSWILVIAVFAFNVLCTFLFA</sequence>
<dbReference type="AlphaFoldDB" id="X0PMC4"/>
<accession>X0PMC4</accession>
<dbReference type="EMBL" id="AZGA01000020">
    <property type="protein sequence ID" value="KRM34791.1"/>
    <property type="molecule type" value="Genomic_DNA"/>
</dbReference>
<feature type="transmembrane region" description="Helical" evidence="1">
    <location>
        <begin position="65"/>
        <end position="84"/>
    </location>
</feature>
<protein>
    <submittedName>
        <fullName evidence="2">Uncharacterized protein</fullName>
    </submittedName>
</protein>
<evidence type="ECO:0000256" key="1">
    <source>
        <dbReference type="SAM" id="Phobius"/>
    </source>
</evidence>
<evidence type="ECO:0000313" key="3">
    <source>
        <dbReference type="Proteomes" id="UP000051236"/>
    </source>
</evidence>
<keyword evidence="1" id="KW-1133">Transmembrane helix</keyword>
<keyword evidence="1" id="KW-0472">Membrane</keyword>
<evidence type="ECO:0000313" key="2">
    <source>
        <dbReference type="EMBL" id="KRM34791.1"/>
    </source>
</evidence>
<proteinExistence type="predicted"/>
<dbReference type="PATRIC" id="fig|1423734.3.peg.1951"/>
<organism evidence="2 3">
    <name type="scientific">Agrilactobacillus composti DSM 18527 = JCM 14202</name>
    <dbReference type="NCBI Taxonomy" id="1423734"/>
    <lineage>
        <taxon>Bacteria</taxon>
        <taxon>Bacillati</taxon>
        <taxon>Bacillota</taxon>
        <taxon>Bacilli</taxon>
        <taxon>Lactobacillales</taxon>
        <taxon>Lactobacillaceae</taxon>
        <taxon>Agrilactobacillus</taxon>
    </lineage>
</organism>
<keyword evidence="3" id="KW-1185">Reference proteome</keyword>
<feature type="transmembrane region" description="Helical" evidence="1">
    <location>
        <begin position="7"/>
        <end position="27"/>
    </location>
</feature>
<gene>
    <name evidence="2" type="ORF">FC83_GL001928</name>
</gene>
<dbReference type="OrthoDB" id="9979218at2"/>